<evidence type="ECO:0000256" key="9">
    <source>
        <dbReference type="ARBA" id="ARBA00070061"/>
    </source>
</evidence>
<reference evidence="14 15" key="1">
    <citation type="submission" date="2019-03" db="EMBL/GenBank/DDBJ databases">
        <title>Genomic Encyclopedia of Type Strains, Phase IV (KMG-IV): sequencing the most valuable type-strain genomes for metagenomic binning, comparative biology and taxonomic classification.</title>
        <authorList>
            <person name="Goeker M."/>
        </authorList>
    </citation>
    <scope>NUCLEOTIDE SEQUENCE [LARGE SCALE GENOMIC DNA]</scope>
    <source>
        <strain evidence="14 15">DSM 28867</strain>
    </source>
</reference>
<dbReference type="EMBL" id="SODD01000025">
    <property type="protein sequence ID" value="TDW16325.1"/>
    <property type="molecule type" value="Genomic_DNA"/>
</dbReference>
<dbReference type="InterPro" id="IPR001347">
    <property type="entry name" value="SIS_dom"/>
</dbReference>
<dbReference type="GO" id="GO:0009254">
    <property type="term" value="P:peptidoglycan turnover"/>
    <property type="evidence" value="ECO:0007669"/>
    <property type="project" value="TreeGrafter"/>
</dbReference>
<organism evidence="14 15">
    <name type="scientific">Breznakia blatticola</name>
    <dbReference type="NCBI Taxonomy" id="1754012"/>
    <lineage>
        <taxon>Bacteria</taxon>
        <taxon>Bacillati</taxon>
        <taxon>Bacillota</taxon>
        <taxon>Erysipelotrichia</taxon>
        <taxon>Erysipelotrichales</taxon>
        <taxon>Erysipelotrichaceae</taxon>
        <taxon>Breznakia</taxon>
    </lineage>
</organism>
<dbReference type="CDD" id="cd05007">
    <property type="entry name" value="SIS_Etherase"/>
    <property type="match status" value="1"/>
</dbReference>
<dbReference type="NCBIfam" id="NF009222">
    <property type="entry name" value="PRK12570.1"/>
    <property type="match status" value="1"/>
</dbReference>
<dbReference type="InterPro" id="IPR005488">
    <property type="entry name" value="Etherase_MurQ"/>
</dbReference>
<dbReference type="InterPro" id="IPR046348">
    <property type="entry name" value="SIS_dom_sf"/>
</dbReference>
<dbReference type="SUPFAM" id="SSF53697">
    <property type="entry name" value="SIS domain"/>
    <property type="match status" value="1"/>
</dbReference>
<dbReference type="NCBIfam" id="NF003915">
    <property type="entry name" value="PRK05441.1"/>
    <property type="match status" value="1"/>
</dbReference>
<comment type="caution">
    <text evidence="14">The sequence shown here is derived from an EMBL/GenBank/DDBJ whole genome shotgun (WGS) entry which is preliminary data.</text>
</comment>
<evidence type="ECO:0000256" key="1">
    <source>
        <dbReference type="ARBA" id="ARBA00011738"/>
    </source>
</evidence>
<dbReference type="PROSITE" id="PS51464">
    <property type="entry name" value="SIS"/>
    <property type="match status" value="1"/>
</dbReference>
<dbReference type="InterPro" id="IPR040190">
    <property type="entry name" value="MURQ/GCKR"/>
</dbReference>
<dbReference type="AlphaFoldDB" id="A0A4R7ZGM8"/>
<evidence type="ECO:0000256" key="3">
    <source>
        <dbReference type="ARBA" id="ARBA00023277"/>
    </source>
</evidence>
<comment type="miscellaneous">
    <text evidence="12">A lyase-type mechanism (elimination/hydration) is suggested for the cleavage of the lactyl ether bond of MurNAc 6-phosphate, with the formation of an alpha,beta-unsaturated aldehyde intermediate with (E)-stereochemistry, followed by the syn addition of water to give product.</text>
</comment>
<dbReference type="PANTHER" id="PTHR10088">
    <property type="entry name" value="GLUCOKINASE REGULATORY PROTEIN"/>
    <property type="match status" value="1"/>
</dbReference>
<keyword evidence="2 12" id="KW-0456">Lyase</keyword>
<dbReference type="GO" id="GO:0016835">
    <property type="term" value="F:carbon-oxygen lyase activity"/>
    <property type="evidence" value="ECO:0007669"/>
    <property type="project" value="UniProtKB-UniRule"/>
</dbReference>
<feature type="active site" evidence="12">
    <location>
        <position position="115"/>
    </location>
</feature>
<sequence>MIDLTKLTTEQRNPNTMDLDILSPLEFAKKMNDEDKKVPEAIEKVLPEIAQAITWGIEALSNGGRIIYMGAGTSGRLGVLDAVECPPTFGVSYDTVVGLIAGGDSAFVKAKEGSEDSLSEGVEDLKRIDANENDLIVGLAASGRTPYVIEALGYANEIGCHTVAIACNKNSEIGAVAKLAIEAVPGPEVLTGSTRLKAGTTQKLILNMLSTGAMVGVGKAYENLMVDVKLSNKKLVQRGKNIIKEVTDASDEVIEQAIEASGNRVKVAIVMILHNCDVAKAEALLETSKGHIRNIK</sequence>
<dbReference type="PROSITE" id="PS01272">
    <property type="entry name" value="GCKR"/>
    <property type="match status" value="1"/>
</dbReference>
<evidence type="ECO:0000313" key="15">
    <source>
        <dbReference type="Proteomes" id="UP000294743"/>
    </source>
</evidence>
<comment type="similarity">
    <text evidence="7 12">Belongs to the GCKR-like family. MurNAc-6-P etherase subfamily.</text>
</comment>
<dbReference type="EC" id="4.2.1.126" evidence="8 12"/>
<dbReference type="PANTHER" id="PTHR10088:SF4">
    <property type="entry name" value="GLUCOKINASE REGULATORY PROTEIN"/>
    <property type="match status" value="1"/>
</dbReference>
<evidence type="ECO:0000256" key="2">
    <source>
        <dbReference type="ARBA" id="ARBA00023239"/>
    </source>
</evidence>
<accession>A0A4R7ZGM8</accession>
<dbReference type="GO" id="GO:0046348">
    <property type="term" value="P:amino sugar catabolic process"/>
    <property type="evidence" value="ECO:0007669"/>
    <property type="project" value="InterPro"/>
</dbReference>
<dbReference type="Pfam" id="PF22645">
    <property type="entry name" value="GKRP_SIS_N"/>
    <property type="match status" value="1"/>
</dbReference>
<dbReference type="FunFam" id="1.10.8.1080:FF:000001">
    <property type="entry name" value="N-acetylmuramic acid 6-phosphate etherase"/>
    <property type="match status" value="1"/>
</dbReference>
<dbReference type="InterPro" id="IPR005486">
    <property type="entry name" value="Glucokinase_regulatory_CS"/>
</dbReference>
<dbReference type="GO" id="GO:0097367">
    <property type="term" value="F:carbohydrate derivative binding"/>
    <property type="evidence" value="ECO:0007669"/>
    <property type="project" value="InterPro"/>
</dbReference>
<evidence type="ECO:0000256" key="11">
    <source>
        <dbReference type="ARBA" id="ARBA00084049"/>
    </source>
</evidence>
<evidence type="ECO:0000313" key="14">
    <source>
        <dbReference type="EMBL" id="TDW16325.1"/>
    </source>
</evidence>
<keyword evidence="3 12" id="KW-0119">Carbohydrate metabolism</keyword>
<dbReference type="OrthoDB" id="9813395at2"/>
<protein>
    <recommendedName>
        <fullName evidence="9 12">N-acetylmuramic acid 6-phosphate etherase</fullName>
        <shortName evidence="12">MurNAc-6-P etherase</shortName>
        <ecNumber evidence="8 12">4.2.1.126</ecNumber>
    </recommendedName>
    <alternativeName>
        <fullName evidence="11 12">N-acetylmuramic acid 6-phosphate hydrolase</fullName>
    </alternativeName>
    <alternativeName>
        <fullName evidence="10 12">N-acetylmuramic acid 6-phosphate lyase</fullName>
    </alternativeName>
</protein>
<dbReference type="FunFam" id="3.40.50.10490:FF:000014">
    <property type="entry name" value="N-acetylmuramic acid 6-phosphate etherase"/>
    <property type="match status" value="1"/>
</dbReference>
<evidence type="ECO:0000256" key="4">
    <source>
        <dbReference type="ARBA" id="ARBA00051747"/>
    </source>
</evidence>
<comment type="pathway">
    <text evidence="6">Cell wall biogenesis.</text>
</comment>
<comment type="pathway">
    <text evidence="12">Amino-sugar metabolism; N-acetylmuramate degradation.</text>
</comment>
<dbReference type="GO" id="GO:0097173">
    <property type="term" value="P:N-acetylmuramic acid catabolic process"/>
    <property type="evidence" value="ECO:0007669"/>
    <property type="project" value="UniProtKB-UniPathway"/>
</dbReference>
<dbReference type="NCBIfam" id="TIGR00274">
    <property type="entry name" value="N-acetylmuramic acid 6-phosphate etherase"/>
    <property type="match status" value="1"/>
</dbReference>
<evidence type="ECO:0000259" key="13">
    <source>
        <dbReference type="PROSITE" id="PS51464"/>
    </source>
</evidence>
<feature type="active site" description="Proton donor" evidence="12">
    <location>
        <position position="84"/>
    </location>
</feature>
<evidence type="ECO:0000256" key="8">
    <source>
        <dbReference type="ARBA" id="ARBA00067056"/>
    </source>
</evidence>
<evidence type="ECO:0000256" key="6">
    <source>
        <dbReference type="ARBA" id="ARBA00060672"/>
    </source>
</evidence>
<dbReference type="GO" id="GO:0016803">
    <property type="term" value="F:ether hydrolase activity"/>
    <property type="evidence" value="ECO:0007669"/>
    <property type="project" value="TreeGrafter"/>
</dbReference>
<feature type="domain" description="SIS" evidence="13">
    <location>
        <begin position="56"/>
        <end position="219"/>
    </location>
</feature>
<comment type="function">
    <text evidence="12">Specifically catalyzes the cleavage of the D-lactyl ether substituent of MurNAc 6-phosphate, producing GlcNAc 6-phosphate and D-lactate.</text>
</comment>
<gene>
    <name evidence="12" type="primary">murQ</name>
    <name evidence="14" type="ORF">EDD63_12522</name>
</gene>
<dbReference type="HAMAP" id="MF_00068">
    <property type="entry name" value="MurQ"/>
    <property type="match status" value="1"/>
</dbReference>
<dbReference type="RefSeq" id="WP_134170007.1">
    <property type="nucleotide sequence ID" value="NZ_SODD01000025.1"/>
</dbReference>
<keyword evidence="15" id="KW-1185">Reference proteome</keyword>
<evidence type="ECO:0000256" key="10">
    <source>
        <dbReference type="ARBA" id="ARBA00077905"/>
    </source>
</evidence>
<name>A0A4R7ZGM8_9FIRM</name>
<dbReference type="Proteomes" id="UP000294743">
    <property type="component" value="Unassembled WGS sequence"/>
</dbReference>
<comment type="pathway">
    <text evidence="5">Amino-sugar metabolism; 1,6-anhydro-N-acetylmuramate degradation.</text>
</comment>
<dbReference type="Gene3D" id="1.10.8.1080">
    <property type="match status" value="1"/>
</dbReference>
<dbReference type="UniPathway" id="UPA00342"/>
<proteinExistence type="inferred from homology"/>
<evidence type="ECO:0000256" key="5">
    <source>
        <dbReference type="ARBA" id="ARBA00060595"/>
    </source>
</evidence>
<dbReference type="Gene3D" id="3.40.50.10490">
    <property type="entry name" value="Glucose-6-phosphate isomerase like protein, domain 1"/>
    <property type="match status" value="1"/>
</dbReference>
<evidence type="ECO:0000256" key="7">
    <source>
        <dbReference type="ARBA" id="ARBA00061234"/>
    </source>
</evidence>
<comment type="subunit">
    <text evidence="1 12">Homodimer.</text>
</comment>
<comment type="catalytic activity">
    <reaction evidence="4 12">
        <text>N-acetyl-D-muramate 6-phosphate + H2O = N-acetyl-D-glucosamine 6-phosphate + (R)-lactate</text>
        <dbReference type="Rhea" id="RHEA:26410"/>
        <dbReference type="ChEBI" id="CHEBI:15377"/>
        <dbReference type="ChEBI" id="CHEBI:16004"/>
        <dbReference type="ChEBI" id="CHEBI:57513"/>
        <dbReference type="ChEBI" id="CHEBI:58722"/>
        <dbReference type="EC" id="4.2.1.126"/>
    </reaction>
</comment>
<evidence type="ECO:0000256" key="12">
    <source>
        <dbReference type="HAMAP-Rule" id="MF_00068"/>
    </source>
</evidence>